<feature type="region of interest" description="Disordered" evidence="7">
    <location>
        <begin position="1"/>
        <end position="39"/>
    </location>
</feature>
<dbReference type="GO" id="GO:0005634">
    <property type="term" value="C:nucleus"/>
    <property type="evidence" value="ECO:0007669"/>
    <property type="project" value="UniProtKB-SubCell"/>
</dbReference>
<keyword evidence="6" id="KW-0539">Nucleus</keyword>
<dbReference type="PANTHER" id="PTHR31496">
    <property type="entry name" value="TRANSCRIPTION FACTOR KAN2-RELATED"/>
    <property type="match status" value="1"/>
</dbReference>
<evidence type="ECO:0000256" key="5">
    <source>
        <dbReference type="ARBA" id="ARBA00023163"/>
    </source>
</evidence>
<keyword evidence="5" id="KW-0804">Transcription</keyword>
<dbReference type="InterPro" id="IPR044847">
    <property type="entry name" value="KAN_fam"/>
</dbReference>
<feature type="region of interest" description="Disordered" evidence="7">
    <location>
        <begin position="312"/>
        <end position="336"/>
    </location>
</feature>
<dbReference type="NCBIfam" id="TIGR01557">
    <property type="entry name" value="myb_SHAQKYF"/>
    <property type="match status" value="1"/>
</dbReference>
<evidence type="ECO:0000259" key="8">
    <source>
        <dbReference type="Pfam" id="PF00249"/>
    </source>
</evidence>
<feature type="domain" description="Myb-like" evidence="8">
    <location>
        <begin position="160"/>
        <end position="211"/>
    </location>
</feature>
<dbReference type="FunFam" id="1.10.10.60:FF:000002">
    <property type="entry name" value="Myb family transcription factor"/>
    <property type="match status" value="1"/>
</dbReference>
<dbReference type="PANTHER" id="PTHR31496:SF3">
    <property type="entry name" value="TRANSCRIPTION REPRESSOR KAN1"/>
    <property type="match status" value="1"/>
</dbReference>
<dbReference type="EMBL" id="JACMSC010000010">
    <property type="protein sequence ID" value="KAG6505423.1"/>
    <property type="molecule type" value="Genomic_DNA"/>
</dbReference>
<evidence type="ECO:0000313" key="9">
    <source>
        <dbReference type="EMBL" id="KAG6505423.1"/>
    </source>
</evidence>
<comment type="subcellular location">
    <subcellularLocation>
        <location evidence="1">Nucleus</location>
    </subcellularLocation>
</comment>
<comment type="caution">
    <text evidence="9">The sequence shown here is derived from an EMBL/GenBank/DDBJ whole genome shotgun (WGS) entry which is preliminary data.</text>
</comment>
<evidence type="ECO:0000256" key="2">
    <source>
        <dbReference type="ARBA" id="ARBA00022473"/>
    </source>
</evidence>
<dbReference type="InterPro" id="IPR001005">
    <property type="entry name" value="SANT/Myb"/>
</dbReference>
<keyword evidence="2" id="KW-0217">Developmental protein</keyword>
<keyword evidence="3" id="KW-0221">Differentiation</keyword>
<proteinExistence type="predicted"/>
<dbReference type="GO" id="GO:0000976">
    <property type="term" value="F:transcription cis-regulatory region binding"/>
    <property type="evidence" value="ECO:0007669"/>
    <property type="project" value="InterPro"/>
</dbReference>
<dbReference type="GO" id="GO:0010158">
    <property type="term" value="P:abaxial cell fate specification"/>
    <property type="evidence" value="ECO:0007669"/>
    <property type="project" value="InterPro"/>
</dbReference>
<accession>A0A8J5GRD0</accession>
<evidence type="ECO:0000256" key="6">
    <source>
        <dbReference type="ARBA" id="ARBA00023242"/>
    </source>
</evidence>
<gene>
    <name evidence="9" type="ORF">ZIOFF_037779</name>
</gene>
<evidence type="ECO:0000256" key="4">
    <source>
        <dbReference type="ARBA" id="ARBA00023015"/>
    </source>
</evidence>
<organism evidence="9 10">
    <name type="scientific">Zingiber officinale</name>
    <name type="common">Ginger</name>
    <name type="synonym">Amomum zingiber</name>
    <dbReference type="NCBI Taxonomy" id="94328"/>
    <lineage>
        <taxon>Eukaryota</taxon>
        <taxon>Viridiplantae</taxon>
        <taxon>Streptophyta</taxon>
        <taxon>Embryophyta</taxon>
        <taxon>Tracheophyta</taxon>
        <taxon>Spermatophyta</taxon>
        <taxon>Magnoliopsida</taxon>
        <taxon>Liliopsida</taxon>
        <taxon>Zingiberales</taxon>
        <taxon>Zingiberaceae</taxon>
        <taxon>Zingiber</taxon>
    </lineage>
</organism>
<dbReference type="Pfam" id="PF00249">
    <property type="entry name" value="Myb_DNA-binding"/>
    <property type="match status" value="1"/>
</dbReference>
<dbReference type="AlphaFoldDB" id="A0A8J5GRD0"/>
<dbReference type="Proteomes" id="UP000734854">
    <property type="component" value="Unassembled WGS sequence"/>
</dbReference>
<evidence type="ECO:0000313" key="10">
    <source>
        <dbReference type="Proteomes" id="UP000734854"/>
    </source>
</evidence>
<evidence type="ECO:0000256" key="1">
    <source>
        <dbReference type="ARBA" id="ARBA00004123"/>
    </source>
</evidence>
<reference evidence="9 10" key="1">
    <citation type="submission" date="2020-08" db="EMBL/GenBank/DDBJ databases">
        <title>Plant Genome Project.</title>
        <authorList>
            <person name="Zhang R.-G."/>
        </authorList>
    </citation>
    <scope>NUCLEOTIDE SEQUENCE [LARGE SCALE GENOMIC DNA]</scope>
    <source>
        <tissue evidence="9">Rhizome</tissue>
    </source>
</reference>
<dbReference type="InterPro" id="IPR006447">
    <property type="entry name" value="Myb_dom_plants"/>
</dbReference>
<dbReference type="GO" id="GO:0006355">
    <property type="term" value="P:regulation of DNA-templated transcription"/>
    <property type="evidence" value="ECO:0007669"/>
    <property type="project" value="InterPro"/>
</dbReference>
<dbReference type="OrthoDB" id="768494at2759"/>
<sequence>MYREREAARSTVPSPDLSLHIGPPATDSAPDSPEAAGKPQYCGLSTASDLCFATTPIDGTPIYLNGHQHRREECCWNHALLRGSPLPLDYHSHASARFQQAAPPASWLVGLSSSASSLFSCHRHHPQDASRREVTMRSRLILSSGYPAAVVTRRSARAPRMRWTSSLHDRFVHAVDLLGGHERATPKSILELMDVKDLTLAHVKSHLQMYRTIKSTDRPAVSSGRSDGSIDEDLAAGNCNQTVVNGLDAHKQNQELDSALMWNNNTSSSRGIGIQINTSNDAIYSELRSCSHSSPFQSALLEDLNYYTSNDSNGSYQEHNSPNLEFTLGRSDWHAT</sequence>
<protein>
    <recommendedName>
        <fullName evidence="8">Myb-like domain-containing protein</fullName>
    </recommendedName>
</protein>
<name>A0A8J5GRD0_ZINOF</name>
<evidence type="ECO:0000256" key="7">
    <source>
        <dbReference type="SAM" id="MobiDB-lite"/>
    </source>
</evidence>
<feature type="compositionally biased region" description="Polar residues" evidence="7">
    <location>
        <begin position="312"/>
        <end position="324"/>
    </location>
</feature>
<keyword evidence="10" id="KW-1185">Reference proteome</keyword>
<evidence type="ECO:0000256" key="3">
    <source>
        <dbReference type="ARBA" id="ARBA00022782"/>
    </source>
</evidence>
<keyword evidence="4" id="KW-0805">Transcription regulation</keyword>